<protein>
    <submittedName>
        <fullName evidence="2">Uncharacterized membrane protein YsdA (DUF1294 family)</fullName>
    </submittedName>
</protein>
<keyword evidence="1" id="KW-1133">Transmembrane helix</keyword>
<dbReference type="Pfam" id="PF06961">
    <property type="entry name" value="DUF1294"/>
    <property type="match status" value="1"/>
</dbReference>
<sequence>MIYIVLVNVIGFLAMAVDKYKAKHRKWRIAERTLWLLSLAGGAIGTTAGMFLFRHKTRHRAFRYGLPLVAILDVLIYVIFYQWGRRI</sequence>
<comment type="caution">
    <text evidence="2">The sequence shown here is derived from an EMBL/GenBank/DDBJ whole genome shotgun (WGS) entry which is preliminary data.</text>
</comment>
<evidence type="ECO:0000256" key="1">
    <source>
        <dbReference type="SAM" id="Phobius"/>
    </source>
</evidence>
<reference evidence="2 3" key="1">
    <citation type="submission" date="2020-08" db="EMBL/GenBank/DDBJ databases">
        <title>Genomic Encyclopedia of Type Strains, Phase IV (KMG-IV): sequencing the most valuable type-strain genomes for metagenomic binning, comparative biology and taxonomic classification.</title>
        <authorList>
            <person name="Goeker M."/>
        </authorList>
    </citation>
    <scope>NUCLEOTIDE SEQUENCE [LARGE SCALE GENOMIC DNA]</scope>
    <source>
        <strain evidence="2 3">DSM 16325</strain>
    </source>
</reference>
<evidence type="ECO:0000313" key="2">
    <source>
        <dbReference type="EMBL" id="MBB5324532.1"/>
    </source>
</evidence>
<dbReference type="AlphaFoldDB" id="A0A7W8IRM0"/>
<feature type="transmembrane region" description="Helical" evidence="1">
    <location>
        <begin position="65"/>
        <end position="84"/>
    </location>
</feature>
<proteinExistence type="predicted"/>
<dbReference type="EMBL" id="JACHEP010000006">
    <property type="protein sequence ID" value="MBB5324532.1"/>
    <property type="molecule type" value="Genomic_DNA"/>
</dbReference>
<gene>
    <name evidence="2" type="ORF">HNQ34_001629</name>
</gene>
<dbReference type="InterPro" id="IPR010718">
    <property type="entry name" value="DUF1294"/>
</dbReference>
<dbReference type="InterPro" id="IPR012156">
    <property type="entry name" value="Cold_shock_CspA"/>
</dbReference>
<dbReference type="GO" id="GO:0003676">
    <property type="term" value="F:nucleic acid binding"/>
    <property type="evidence" value="ECO:0007669"/>
    <property type="project" value="InterPro"/>
</dbReference>
<dbReference type="Proteomes" id="UP000520011">
    <property type="component" value="Unassembled WGS sequence"/>
</dbReference>
<keyword evidence="1" id="KW-0812">Transmembrane</keyword>
<name>A0A7W8IRM0_9BACL</name>
<keyword evidence="1" id="KW-0472">Membrane</keyword>
<keyword evidence="3" id="KW-1185">Reference proteome</keyword>
<organism evidence="2 3">
    <name type="scientific">Anoxybacteroides tepidamans</name>
    <dbReference type="NCBI Taxonomy" id="265948"/>
    <lineage>
        <taxon>Bacteria</taxon>
        <taxon>Bacillati</taxon>
        <taxon>Bacillota</taxon>
        <taxon>Bacilli</taxon>
        <taxon>Bacillales</taxon>
        <taxon>Anoxybacillaceae</taxon>
        <taxon>Anoxybacteroides</taxon>
    </lineage>
</organism>
<dbReference type="RefSeq" id="WP_183253344.1">
    <property type="nucleotide sequence ID" value="NZ_JACHEP010000006.1"/>
</dbReference>
<evidence type="ECO:0000313" key="3">
    <source>
        <dbReference type="Proteomes" id="UP000520011"/>
    </source>
</evidence>
<dbReference type="PIRSF" id="PIRSF002599">
    <property type="entry name" value="Cold_shock_A"/>
    <property type="match status" value="1"/>
</dbReference>
<accession>A0A7W8IRM0</accession>
<feature type="transmembrane region" description="Helical" evidence="1">
    <location>
        <begin position="32"/>
        <end position="53"/>
    </location>
</feature>